<evidence type="ECO:0000256" key="5">
    <source>
        <dbReference type="HAMAP-Rule" id="MF_00376"/>
    </source>
</evidence>
<reference evidence="7 8" key="1">
    <citation type="journal article" date="2019" name="Int. J. Syst. Evol. Microbiol.">
        <title>The Global Catalogue of Microorganisms (GCM) 10K type strain sequencing project: providing services to taxonomists for standard genome sequencing and annotation.</title>
        <authorList>
            <consortium name="The Broad Institute Genomics Platform"/>
            <consortium name="The Broad Institute Genome Sequencing Center for Infectious Disease"/>
            <person name="Wu L."/>
            <person name="Ma J."/>
        </authorList>
    </citation>
    <scope>NUCLEOTIDE SEQUENCE [LARGE SCALE GENOMIC DNA]</scope>
    <source>
        <strain evidence="7 8">JCM 16378</strain>
    </source>
</reference>
<dbReference type="EMBL" id="BAAARN010000001">
    <property type="protein sequence ID" value="GAA2730237.1"/>
    <property type="molecule type" value="Genomic_DNA"/>
</dbReference>
<comment type="caution">
    <text evidence="7">The sequence shown here is derived from an EMBL/GenBank/DDBJ whole genome shotgun (WGS) entry which is preliminary data.</text>
</comment>
<dbReference type="Proteomes" id="UP001501326">
    <property type="component" value="Unassembled WGS sequence"/>
</dbReference>
<dbReference type="NCBIfam" id="TIGR00152">
    <property type="entry name" value="dephospho-CoA kinase"/>
    <property type="match status" value="1"/>
</dbReference>
<dbReference type="Gene3D" id="3.30.460.10">
    <property type="entry name" value="Beta Polymerase, domain 2"/>
    <property type="match status" value="1"/>
</dbReference>
<gene>
    <name evidence="5 7" type="primary">coaE</name>
    <name evidence="7" type="ORF">GCM10009867_01200</name>
</gene>
<dbReference type="RefSeq" id="WP_344189237.1">
    <property type="nucleotide sequence ID" value="NZ_BAAARN010000001.1"/>
</dbReference>
<dbReference type="PANTHER" id="PTHR34822:SF1">
    <property type="entry name" value="GRPB FAMILY PROTEIN"/>
    <property type="match status" value="1"/>
</dbReference>
<dbReference type="NCBIfam" id="NF002879">
    <property type="entry name" value="PRK03333.1"/>
    <property type="match status" value="1"/>
</dbReference>
<protein>
    <recommendedName>
        <fullName evidence="5 6">Dephospho-CoA kinase</fullName>
        <ecNumber evidence="5 6">2.7.1.24</ecNumber>
    </recommendedName>
    <alternativeName>
        <fullName evidence="5">Dephosphocoenzyme A kinase</fullName>
    </alternativeName>
</protein>
<keyword evidence="5 7" id="KW-0418">Kinase</keyword>
<evidence type="ECO:0000256" key="4">
    <source>
        <dbReference type="ARBA" id="ARBA00022840"/>
    </source>
</evidence>
<dbReference type="GO" id="GO:0016301">
    <property type="term" value="F:kinase activity"/>
    <property type="evidence" value="ECO:0007669"/>
    <property type="project" value="UniProtKB-KW"/>
</dbReference>
<name>A0ABN3UEB5_9MICO</name>
<organism evidence="7 8">
    <name type="scientific">Pedococcus aerophilus</name>
    <dbReference type="NCBI Taxonomy" id="436356"/>
    <lineage>
        <taxon>Bacteria</taxon>
        <taxon>Bacillati</taxon>
        <taxon>Actinomycetota</taxon>
        <taxon>Actinomycetes</taxon>
        <taxon>Micrococcales</taxon>
        <taxon>Intrasporangiaceae</taxon>
        <taxon>Pedococcus</taxon>
    </lineage>
</organism>
<comment type="similarity">
    <text evidence="2">In the C-terminal section; belongs to the UPF0157 (GrpB) family.</text>
</comment>
<dbReference type="Gene3D" id="3.40.50.300">
    <property type="entry name" value="P-loop containing nucleotide triphosphate hydrolases"/>
    <property type="match status" value="1"/>
</dbReference>
<dbReference type="CDD" id="cd02022">
    <property type="entry name" value="DPCK"/>
    <property type="match status" value="1"/>
</dbReference>
<dbReference type="HAMAP" id="MF_00376">
    <property type="entry name" value="Dephospho_CoA_kinase"/>
    <property type="match status" value="1"/>
</dbReference>
<comment type="pathway">
    <text evidence="5">Cofactor biosynthesis; coenzyme A biosynthesis; CoA from (R)-pantothenate: step 5/5.</text>
</comment>
<comment type="similarity">
    <text evidence="1">In the N-terminal section; belongs to the CoaE family.</text>
</comment>
<evidence type="ECO:0000256" key="3">
    <source>
        <dbReference type="ARBA" id="ARBA00022741"/>
    </source>
</evidence>
<evidence type="ECO:0000313" key="7">
    <source>
        <dbReference type="EMBL" id="GAA2730237.1"/>
    </source>
</evidence>
<dbReference type="InterPro" id="IPR027417">
    <property type="entry name" value="P-loop_NTPase"/>
</dbReference>
<dbReference type="EC" id="2.7.1.24" evidence="5 6"/>
<keyword evidence="4 5" id="KW-0067">ATP-binding</keyword>
<dbReference type="Pfam" id="PF01121">
    <property type="entry name" value="CoaE"/>
    <property type="match status" value="1"/>
</dbReference>
<comment type="function">
    <text evidence="5">Catalyzes the phosphorylation of the 3'-hydroxyl group of dephosphocoenzyme A to form coenzyme A.</text>
</comment>
<feature type="binding site" evidence="5">
    <location>
        <begin position="11"/>
        <end position="16"/>
    </location>
    <ligand>
        <name>ATP</name>
        <dbReference type="ChEBI" id="CHEBI:30616"/>
    </ligand>
</feature>
<comment type="catalytic activity">
    <reaction evidence="5">
        <text>3'-dephospho-CoA + ATP = ADP + CoA + H(+)</text>
        <dbReference type="Rhea" id="RHEA:18245"/>
        <dbReference type="ChEBI" id="CHEBI:15378"/>
        <dbReference type="ChEBI" id="CHEBI:30616"/>
        <dbReference type="ChEBI" id="CHEBI:57287"/>
        <dbReference type="ChEBI" id="CHEBI:57328"/>
        <dbReference type="ChEBI" id="CHEBI:456216"/>
        <dbReference type="EC" id="2.7.1.24"/>
    </reaction>
</comment>
<comment type="subcellular location">
    <subcellularLocation>
        <location evidence="5">Cytoplasm</location>
    </subcellularLocation>
</comment>
<dbReference type="PROSITE" id="PS51219">
    <property type="entry name" value="DPCK"/>
    <property type="match status" value="1"/>
</dbReference>
<keyword evidence="3 5" id="KW-0547">Nucleotide-binding</keyword>
<dbReference type="InterPro" id="IPR001977">
    <property type="entry name" value="Depp_CoAkinase"/>
</dbReference>
<dbReference type="InterPro" id="IPR007344">
    <property type="entry name" value="GrpB/CoaE"/>
</dbReference>
<dbReference type="SUPFAM" id="SSF81301">
    <property type="entry name" value="Nucleotidyltransferase"/>
    <property type="match status" value="1"/>
</dbReference>
<evidence type="ECO:0000256" key="6">
    <source>
        <dbReference type="NCBIfam" id="TIGR00152"/>
    </source>
</evidence>
<keyword evidence="5" id="KW-0808">Transferase</keyword>
<proteinExistence type="inferred from homology"/>
<evidence type="ECO:0000256" key="2">
    <source>
        <dbReference type="ARBA" id="ARBA00011058"/>
    </source>
</evidence>
<keyword evidence="8" id="KW-1185">Reference proteome</keyword>
<evidence type="ECO:0000313" key="8">
    <source>
        <dbReference type="Proteomes" id="UP001501326"/>
    </source>
</evidence>
<accession>A0ABN3UEB5</accession>
<dbReference type="PANTHER" id="PTHR34822">
    <property type="entry name" value="GRPB DOMAIN PROTEIN (AFU_ORTHOLOGUE AFUA_1G01530)"/>
    <property type="match status" value="1"/>
</dbReference>
<keyword evidence="5" id="KW-0963">Cytoplasm</keyword>
<sequence>MLRVGLTGGIGSGKSTVAQRLSTLGAVVIDSDVLAREVVAPGSAGLTAVAERFGEDVLEADGSLNRAALGAIVFADAQARRDLEEITHPLIARRTAELAEQAGERSVVVHDVPLLVEKHMGPGYHLVVVVGAAESTRTKRLAATRGMTLEEAQSRIAAQATDDERRTAADVWLDNDGSRDELLAAVDLLWSERLVPFEHNLRTGTRSRRPERLALHEPDPAWPEQAERLLGRLRRAFGDVLVTADHVGSTAVPGLIAKDVIDLQIGVRSLTDVDDPELLERLRAAGFPDVAENRQDNGKDGTVWPKRFLGSADPGRVAHVHVREVDSPGWRWALAFRDWMRADPGAREEYAAEKRRLAATLSTVGEYADAKEPWFDSVHERATAWAEASGWSHPRG</sequence>
<evidence type="ECO:0000256" key="1">
    <source>
        <dbReference type="ARBA" id="ARBA00008826"/>
    </source>
</evidence>
<comment type="similarity">
    <text evidence="5">Belongs to the CoaE family.</text>
</comment>
<dbReference type="InterPro" id="IPR043519">
    <property type="entry name" value="NT_sf"/>
</dbReference>
<keyword evidence="5" id="KW-0173">Coenzyme A biosynthesis</keyword>
<dbReference type="Pfam" id="PF04229">
    <property type="entry name" value="GrpB"/>
    <property type="match status" value="1"/>
</dbReference>
<dbReference type="SUPFAM" id="SSF52540">
    <property type="entry name" value="P-loop containing nucleoside triphosphate hydrolases"/>
    <property type="match status" value="1"/>
</dbReference>